<feature type="compositionally biased region" description="Basic and acidic residues" evidence="1">
    <location>
        <begin position="17"/>
        <end position="37"/>
    </location>
</feature>
<keyword evidence="2" id="KW-0472">Membrane</keyword>
<feature type="compositionally biased region" description="Polar residues" evidence="1">
    <location>
        <begin position="1"/>
        <end position="16"/>
    </location>
</feature>
<evidence type="ECO:0000256" key="2">
    <source>
        <dbReference type="SAM" id="Phobius"/>
    </source>
</evidence>
<comment type="caution">
    <text evidence="3">The sequence shown here is derived from an EMBL/GenBank/DDBJ whole genome shotgun (WGS) entry which is preliminary data.</text>
</comment>
<dbReference type="Proteomes" id="UP000451471">
    <property type="component" value="Unassembled WGS sequence"/>
</dbReference>
<dbReference type="RefSeq" id="WP_158202910.1">
    <property type="nucleotide sequence ID" value="NZ_WSZK01000005.1"/>
</dbReference>
<accession>A0A6B0GM12</accession>
<sequence>MADTATQSDETPGSRPSESESGTRREPGRNDSMTDRAKNASITQLVAAGDPIAIAAIASVFLSLFTFYVRGKRDQGIFMGLWAPTLLGLASYVESRDEE</sequence>
<protein>
    <submittedName>
        <fullName evidence="3">Uncharacterized protein</fullName>
    </submittedName>
</protein>
<keyword evidence="2" id="KW-0812">Transmembrane</keyword>
<organism evidence="3 4">
    <name type="scientific">Halomarina oriensis</name>
    <dbReference type="NCBI Taxonomy" id="671145"/>
    <lineage>
        <taxon>Archaea</taxon>
        <taxon>Methanobacteriati</taxon>
        <taxon>Methanobacteriota</taxon>
        <taxon>Stenosarchaea group</taxon>
        <taxon>Halobacteria</taxon>
        <taxon>Halobacteriales</taxon>
        <taxon>Natronomonadaceae</taxon>
        <taxon>Halomarina</taxon>
    </lineage>
</organism>
<dbReference type="AlphaFoldDB" id="A0A6B0GM12"/>
<reference evidence="3 4" key="1">
    <citation type="submission" date="2019-12" db="EMBL/GenBank/DDBJ databases">
        <title>Halocatena pleomorpha gen. nov. sp. nov., an extremely halophilic archaeon of family Halobacteriaceae isolated from saltpan soil.</title>
        <authorList>
            <person name="Pal Y."/>
            <person name="Verma A."/>
            <person name="Krishnamurthi S."/>
            <person name="Kumar P."/>
        </authorList>
    </citation>
    <scope>NUCLEOTIDE SEQUENCE [LARGE SCALE GENOMIC DNA]</scope>
    <source>
        <strain evidence="3 4">JCM 16495</strain>
    </source>
</reference>
<keyword evidence="4" id="KW-1185">Reference proteome</keyword>
<proteinExistence type="predicted"/>
<evidence type="ECO:0000313" key="4">
    <source>
        <dbReference type="Proteomes" id="UP000451471"/>
    </source>
</evidence>
<keyword evidence="2" id="KW-1133">Transmembrane helix</keyword>
<feature type="region of interest" description="Disordered" evidence="1">
    <location>
        <begin position="1"/>
        <end position="37"/>
    </location>
</feature>
<gene>
    <name evidence="3" type="ORF">GQS65_01500</name>
</gene>
<feature type="transmembrane region" description="Helical" evidence="2">
    <location>
        <begin position="52"/>
        <end position="69"/>
    </location>
</feature>
<dbReference type="EMBL" id="WSZK01000005">
    <property type="protein sequence ID" value="MWG33175.1"/>
    <property type="molecule type" value="Genomic_DNA"/>
</dbReference>
<evidence type="ECO:0000256" key="1">
    <source>
        <dbReference type="SAM" id="MobiDB-lite"/>
    </source>
</evidence>
<name>A0A6B0GM12_9EURY</name>
<evidence type="ECO:0000313" key="3">
    <source>
        <dbReference type="EMBL" id="MWG33175.1"/>
    </source>
</evidence>